<dbReference type="InterPro" id="IPR000515">
    <property type="entry name" value="MetI-like"/>
</dbReference>
<evidence type="ECO:0000256" key="10">
    <source>
        <dbReference type="RuleBase" id="RU363032"/>
    </source>
</evidence>
<evidence type="ECO:0000256" key="3">
    <source>
        <dbReference type="ARBA" id="ARBA00007069"/>
    </source>
</evidence>
<comment type="subcellular location">
    <subcellularLocation>
        <location evidence="2 10">Cell membrane</location>
        <topology evidence="2 10">Multi-pass membrane protein</topology>
    </subcellularLocation>
</comment>
<evidence type="ECO:0000256" key="8">
    <source>
        <dbReference type="ARBA" id="ARBA00022989"/>
    </source>
</evidence>
<dbReference type="GO" id="GO:0005886">
    <property type="term" value="C:plasma membrane"/>
    <property type="evidence" value="ECO:0007669"/>
    <property type="project" value="UniProtKB-SubCell"/>
</dbReference>
<evidence type="ECO:0000256" key="2">
    <source>
        <dbReference type="ARBA" id="ARBA00004651"/>
    </source>
</evidence>
<dbReference type="InterPro" id="IPR011867">
    <property type="entry name" value="ModB_ABC"/>
</dbReference>
<keyword evidence="9 10" id="KW-0472">Membrane</keyword>
<dbReference type="PANTHER" id="PTHR30183:SF8">
    <property type="entry name" value="MOLYBDENUM TRANSPORT SYSTEM PERMEASE"/>
    <property type="match status" value="1"/>
</dbReference>
<dbReference type="CDD" id="cd06261">
    <property type="entry name" value="TM_PBP2"/>
    <property type="match status" value="1"/>
</dbReference>
<keyword evidence="8 10" id="KW-1133">Transmembrane helix</keyword>
<comment type="similarity">
    <text evidence="3 11">Belongs to the binding-protein-dependent transport system permease family. CysTW subfamily.</text>
</comment>
<dbReference type="Gene3D" id="1.10.3720.10">
    <property type="entry name" value="MetI-like"/>
    <property type="match status" value="1"/>
</dbReference>
<dbReference type="PROSITE" id="PS50928">
    <property type="entry name" value="ABC_TM1"/>
    <property type="match status" value="1"/>
</dbReference>
<feature type="transmembrane region" description="Helical" evidence="10">
    <location>
        <begin position="85"/>
        <end position="110"/>
    </location>
</feature>
<dbReference type="SUPFAM" id="SSF161098">
    <property type="entry name" value="MetI-like"/>
    <property type="match status" value="1"/>
</dbReference>
<dbReference type="EMBL" id="LT966316">
    <property type="protein sequence ID" value="SOU92563.1"/>
    <property type="molecule type" value="Genomic_DNA"/>
</dbReference>
<evidence type="ECO:0000256" key="6">
    <source>
        <dbReference type="ARBA" id="ARBA00022505"/>
    </source>
</evidence>
<dbReference type="RefSeq" id="WP_099590491.1">
    <property type="nucleotide sequence ID" value="NZ_OBMB01000001.1"/>
</dbReference>
<comment type="function">
    <text evidence="1 11">Part of the binding-protein-dependent transport system for molybdenum; probably responsible for the translocation of the substrate across the membrane.</text>
</comment>
<evidence type="ECO:0000256" key="1">
    <source>
        <dbReference type="ARBA" id="ARBA00002949"/>
    </source>
</evidence>
<keyword evidence="7 10" id="KW-0812">Transmembrane</keyword>
<gene>
    <name evidence="13" type="ORF">LFTS_01190</name>
</gene>
<dbReference type="NCBIfam" id="TIGR02141">
    <property type="entry name" value="modB_ABC"/>
    <property type="match status" value="1"/>
</dbReference>
<protein>
    <recommendedName>
        <fullName evidence="11">Molybdenum transport system permease</fullName>
    </recommendedName>
</protein>
<evidence type="ECO:0000259" key="12">
    <source>
        <dbReference type="PROSITE" id="PS50928"/>
    </source>
</evidence>
<feature type="domain" description="ABC transmembrane type-1" evidence="12">
    <location>
        <begin position="6"/>
        <end position="214"/>
    </location>
</feature>
<evidence type="ECO:0000313" key="13">
    <source>
        <dbReference type="EMBL" id="SOU92563.1"/>
    </source>
</evidence>
<dbReference type="OrthoDB" id="9795403at2"/>
<dbReference type="Pfam" id="PF00528">
    <property type="entry name" value="BPD_transp_1"/>
    <property type="match status" value="1"/>
</dbReference>
<feature type="transmembrane region" description="Helical" evidence="10">
    <location>
        <begin position="131"/>
        <end position="153"/>
    </location>
</feature>
<dbReference type="InterPro" id="IPR035906">
    <property type="entry name" value="MetI-like_sf"/>
</dbReference>
<organism evidence="13">
    <name type="scientific">Leptospirillum ferriphilum</name>
    <dbReference type="NCBI Taxonomy" id="178606"/>
    <lineage>
        <taxon>Bacteria</taxon>
        <taxon>Pseudomonadati</taxon>
        <taxon>Nitrospirota</taxon>
        <taxon>Nitrospiria</taxon>
        <taxon>Nitrospirales</taxon>
        <taxon>Nitrospiraceae</taxon>
        <taxon>Leptospirillum</taxon>
    </lineage>
</organism>
<sequence length="231" mass="24619" precursor="true">MNHSALFVTVALSLSTATILSILSLPFAGWVVFSKNRWAVAGESLLTMTLVLPPAVLGYFLLVIFSPDHWLGAFLTRIFGHSLPFTFSGLLLASLIYSLPFAVQPVALAFRQVPPGMIEMARVLGAGSRTTFWRVIVPLSFQGLATGWILGFAHTVGEFGVVMMVGGNIPGETRTLSLKAYDDLLSTSGSGVWGSIAPLLLFSFLSLLALNLVRRAGTAGKNGDVRGVPVP</sequence>
<feature type="transmembrane region" description="Helical" evidence="10">
    <location>
        <begin position="6"/>
        <end position="33"/>
    </location>
</feature>
<proteinExistence type="inferred from homology"/>
<keyword evidence="4 10" id="KW-0813">Transport</keyword>
<dbReference type="AlphaFoldDB" id="A0A2I2MGW9"/>
<dbReference type="PANTHER" id="PTHR30183">
    <property type="entry name" value="MOLYBDENUM TRANSPORT SYSTEM PERMEASE PROTEIN MODB"/>
    <property type="match status" value="1"/>
</dbReference>
<keyword evidence="6 11" id="KW-0500">Molybdenum</keyword>
<evidence type="ECO:0000256" key="4">
    <source>
        <dbReference type="ARBA" id="ARBA00022448"/>
    </source>
</evidence>
<feature type="transmembrane region" description="Helical" evidence="10">
    <location>
        <begin position="192"/>
        <end position="213"/>
    </location>
</feature>
<evidence type="ECO:0000256" key="11">
    <source>
        <dbReference type="RuleBase" id="RU365097"/>
    </source>
</evidence>
<name>A0A2I2MGW9_9BACT</name>
<reference evidence="13" key="1">
    <citation type="submission" date="2017-12" db="EMBL/GenBank/DDBJ databases">
        <authorList>
            <consortium name="SysMetEx"/>
        </authorList>
    </citation>
    <scope>NUCLEOTIDE SEQUENCE</scope>
    <source>
        <strain evidence="13">Pb_238</strain>
    </source>
</reference>
<keyword evidence="5 11" id="KW-1003">Cell membrane</keyword>
<feature type="transmembrane region" description="Helical" evidence="10">
    <location>
        <begin position="45"/>
        <end position="65"/>
    </location>
</feature>
<accession>A0A2I2MGW9</accession>
<evidence type="ECO:0000256" key="7">
    <source>
        <dbReference type="ARBA" id="ARBA00022692"/>
    </source>
</evidence>
<evidence type="ECO:0000256" key="9">
    <source>
        <dbReference type="ARBA" id="ARBA00023136"/>
    </source>
</evidence>
<dbReference type="GO" id="GO:0015098">
    <property type="term" value="F:molybdate ion transmembrane transporter activity"/>
    <property type="evidence" value="ECO:0007669"/>
    <property type="project" value="UniProtKB-UniRule"/>
</dbReference>
<evidence type="ECO:0000256" key="5">
    <source>
        <dbReference type="ARBA" id="ARBA00022475"/>
    </source>
</evidence>